<feature type="domain" description="ATP-grasp" evidence="2">
    <location>
        <begin position="165"/>
        <end position="367"/>
    </location>
</feature>
<evidence type="ECO:0000259" key="2">
    <source>
        <dbReference type="PROSITE" id="PS50975"/>
    </source>
</evidence>
<gene>
    <name evidence="3" type="ORF">H2200_000285</name>
</gene>
<keyword evidence="1" id="KW-0067">ATP-binding</keyword>
<protein>
    <recommendedName>
        <fullName evidence="2">ATP-grasp domain-containing protein</fullName>
    </recommendedName>
</protein>
<dbReference type="PROSITE" id="PS50975">
    <property type="entry name" value="ATP_GRASP"/>
    <property type="match status" value="1"/>
</dbReference>
<keyword evidence="1" id="KW-0547">Nucleotide-binding</keyword>
<dbReference type="GO" id="GO:0005524">
    <property type="term" value="F:ATP binding"/>
    <property type="evidence" value="ECO:0007669"/>
    <property type="project" value="UniProtKB-UniRule"/>
</dbReference>
<dbReference type="GO" id="GO:0046872">
    <property type="term" value="F:metal ion binding"/>
    <property type="evidence" value="ECO:0007669"/>
    <property type="project" value="InterPro"/>
</dbReference>
<dbReference type="InterPro" id="IPR003806">
    <property type="entry name" value="ATP-grasp_PylC-type"/>
</dbReference>
<proteinExistence type="predicted"/>
<dbReference type="Gene3D" id="3.30.470.20">
    <property type="entry name" value="ATP-grasp fold, B domain"/>
    <property type="match status" value="1"/>
</dbReference>
<reference evidence="3" key="1">
    <citation type="submission" date="2022-10" db="EMBL/GenBank/DDBJ databases">
        <title>Culturing micro-colonial fungi from biological soil crusts in the Mojave desert and describing Neophaeococcomyces mojavensis, and introducing the new genera and species Taxawa tesnikishii.</title>
        <authorList>
            <person name="Kurbessoian T."/>
            <person name="Stajich J.E."/>
        </authorList>
    </citation>
    <scope>NUCLEOTIDE SEQUENCE</scope>
    <source>
        <strain evidence="3">TK_41</strain>
    </source>
</reference>
<dbReference type="PANTHER" id="PTHR37018">
    <property type="entry name" value="CULTURE SPECIFIC PROTEIN, PUTATIVE (AFU_ORTHOLOGUE AFUA_2G00130)-RELATED"/>
    <property type="match status" value="1"/>
</dbReference>
<dbReference type="InterPro" id="IPR053269">
    <property type="entry name" value="Asp-Met_ligase"/>
</dbReference>
<keyword evidence="4" id="KW-1185">Reference proteome</keyword>
<dbReference type="EMBL" id="JAPDRK010000001">
    <property type="protein sequence ID" value="KAJ9616566.1"/>
    <property type="molecule type" value="Genomic_DNA"/>
</dbReference>
<evidence type="ECO:0000313" key="3">
    <source>
        <dbReference type="EMBL" id="KAJ9616566.1"/>
    </source>
</evidence>
<comment type="caution">
    <text evidence="3">The sequence shown here is derived from an EMBL/GenBank/DDBJ whole genome shotgun (WGS) entry which is preliminary data.</text>
</comment>
<evidence type="ECO:0000313" key="4">
    <source>
        <dbReference type="Proteomes" id="UP001172673"/>
    </source>
</evidence>
<organism evidence="3 4">
    <name type="scientific">Cladophialophora chaetospira</name>
    <dbReference type="NCBI Taxonomy" id="386627"/>
    <lineage>
        <taxon>Eukaryota</taxon>
        <taxon>Fungi</taxon>
        <taxon>Dikarya</taxon>
        <taxon>Ascomycota</taxon>
        <taxon>Pezizomycotina</taxon>
        <taxon>Eurotiomycetes</taxon>
        <taxon>Chaetothyriomycetidae</taxon>
        <taxon>Chaetothyriales</taxon>
        <taxon>Herpotrichiellaceae</taxon>
        <taxon>Cladophialophora</taxon>
    </lineage>
</organism>
<dbReference type="AlphaFoldDB" id="A0AA38XNZ9"/>
<evidence type="ECO:0000256" key="1">
    <source>
        <dbReference type="PROSITE-ProRule" id="PRU00409"/>
    </source>
</evidence>
<dbReference type="PANTHER" id="PTHR37018:SF1">
    <property type="entry name" value="CULTURE SPECIFIC PROTEIN, PUTATIVE (AFU_ORTHOLOGUE AFUA_2G00130)-RELATED"/>
    <property type="match status" value="1"/>
</dbReference>
<accession>A0AA38XNZ9</accession>
<dbReference type="InterPro" id="IPR011761">
    <property type="entry name" value="ATP-grasp"/>
</dbReference>
<dbReference type="Proteomes" id="UP001172673">
    <property type="component" value="Unassembled WGS sequence"/>
</dbReference>
<dbReference type="SUPFAM" id="SSF56059">
    <property type="entry name" value="Glutathione synthetase ATP-binding domain-like"/>
    <property type="match status" value="1"/>
</dbReference>
<dbReference type="Pfam" id="PF02655">
    <property type="entry name" value="ATP-grasp_3"/>
    <property type="match status" value="1"/>
</dbReference>
<sequence>MPPMIELDTTVADLYQEHGIKGPFITSAYCSFALMDLHPEFPRETTFPEDEEPVPYSTDEKERSRLRKMILGLKGVRRVFVVGNMDAVILLGPGAEKKNVEQVFNQLIPQQRPRPKYIELDEGGVQQQLAELTQGKKLIYWRSQGWMRDHNCMVPLDISYELNSKLYLVTSGIRTPASEVVNLTHDVLTDGMLATRKLPFVVKLFLAACGFGTHLVTTEDRRKIMLAAMAEYKKRGGSQVLVSEYVNAKRCDLSAHFVVGAPDNKRNRNNPTIVGIATQSLTPDGQWTGSSIDYGAQDELRNLLTEIICDTTKRLPESFVGWCGVDILIDEQDKQWVVDLNARYTGSMAICLLSGHFYRRLGMRFAECGPFKYEGDADDIYEILARDTGTGKVIVDAVVSIDDGLSMADLIWGGHSMEELAQTAGLIRTQLVLWACRLAPSVEGALKL</sequence>
<name>A0AA38XNZ9_9EURO</name>